<dbReference type="SUPFAM" id="SSF140478">
    <property type="entry name" value="LemA-like"/>
    <property type="match status" value="1"/>
</dbReference>
<dbReference type="InterPro" id="IPR023353">
    <property type="entry name" value="LemA-like_dom_sf"/>
</dbReference>
<keyword evidence="5" id="KW-0472">Membrane</keyword>
<dbReference type="AlphaFoldDB" id="A0A3E1EWS3"/>
<evidence type="ECO:0000256" key="2">
    <source>
        <dbReference type="ARBA" id="ARBA00008854"/>
    </source>
</evidence>
<evidence type="ECO:0000256" key="4">
    <source>
        <dbReference type="ARBA" id="ARBA00022989"/>
    </source>
</evidence>
<dbReference type="InterPro" id="IPR007156">
    <property type="entry name" value="MamQ_LemA"/>
</dbReference>
<comment type="subcellular location">
    <subcellularLocation>
        <location evidence="1">Membrane</location>
        <topology evidence="1">Single-pass membrane protein</topology>
    </subcellularLocation>
</comment>
<evidence type="ECO:0000313" key="7">
    <source>
        <dbReference type="Proteomes" id="UP000257127"/>
    </source>
</evidence>
<organism evidence="6 7">
    <name type="scientific">Brumimicrobium aurantiacum</name>
    <dbReference type="NCBI Taxonomy" id="1737063"/>
    <lineage>
        <taxon>Bacteria</taxon>
        <taxon>Pseudomonadati</taxon>
        <taxon>Bacteroidota</taxon>
        <taxon>Flavobacteriia</taxon>
        <taxon>Flavobacteriales</taxon>
        <taxon>Crocinitomicaceae</taxon>
        <taxon>Brumimicrobium</taxon>
    </lineage>
</organism>
<dbReference type="OrthoDB" id="9804152at2"/>
<keyword evidence="3" id="KW-0812">Transmembrane</keyword>
<dbReference type="Proteomes" id="UP000257127">
    <property type="component" value="Unassembled WGS sequence"/>
</dbReference>
<dbReference type="EMBL" id="QURB01000006">
    <property type="protein sequence ID" value="RFC54006.1"/>
    <property type="molecule type" value="Genomic_DNA"/>
</dbReference>
<sequence length="180" mass="20985">MIPYIIILLIVLSLILFWVIYNRLVLARETVEEALAGIDVQLKKRFELIPSLVEIVKGYSTFEEKTLTKVTALRSKESSNIVQTEKKDAGLNLVSRSLRLTVEDYPELKANTSFLKLMKELSTVEDELAMSRRYLNGTIRDYNTKIEIFPNVIFSGWLGFKERSFYEIEPFEREPHKIFE</sequence>
<dbReference type="RefSeq" id="WP_116881287.1">
    <property type="nucleotide sequence ID" value="NZ_QURB01000006.1"/>
</dbReference>
<keyword evidence="4" id="KW-1133">Transmembrane helix</keyword>
<evidence type="ECO:0000256" key="3">
    <source>
        <dbReference type="ARBA" id="ARBA00022692"/>
    </source>
</evidence>
<dbReference type="PANTHER" id="PTHR34478">
    <property type="entry name" value="PROTEIN LEMA"/>
    <property type="match status" value="1"/>
</dbReference>
<evidence type="ECO:0000256" key="1">
    <source>
        <dbReference type="ARBA" id="ARBA00004167"/>
    </source>
</evidence>
<keyword evidence="7" id="KW-1185">Reference proteome</keyword>
<evidence type="ECO:0000313" key="6">
    <source>
        <dbReference type="EMBL" id="RFC54006.1"/>
    </source>
</evidence>
<name>A0A3E1EWS3_9FLAO</name>
<dbReference type="Pfam" id="PF04011">
    <property type="entry name" value="LemA"/>
    <property type="match status" value="1"/>
</dbReference>
<comment type="caution">
    <text evidence="6">The sequence shown here is derived from an EMBL/GenBank/DDBJ whole genome shotgun (WGS) entry which is preliminary data.</text>
</comment>
<dbReference type="PANTHER" id="PTHR34478:SF1">
    <property type="entry name" value="PROTEIN LEMA"/>
    <property type="match status" value="1"/>
</dbReference>
<gene>
    <name evidence="6" type="ORF">DXU93_10730</name>
</gene>
<protein>
    <submittedName>
        <fullName evidence="6">LemA family protein</fullName>
    </submittedName>
</protein>
<proteinExistence type="inferred from homology"/>
<dbReference type="GO" id="GO:0016020">
    <property type="term" value="C:membrane"/>
    <property type="evidence" value="ECO:0007669"/>
    <property type="project" value="UniProtKB-SubCell"/>
</dbReference>
<dbReference type="Gene3D" id="1.20.1440.20">
    <property type="entry name" value="LemA-like domain"/>
    <property type="match status" value="1"/>
</dbReference>
<comment type="similarity">
    <text evidence="2">Belongs to the LemA family.</text>
</comment>
<reference evidence="6 7" key="1">
    <citation type="submission" date="2018-08" db="EMBL/GenBank/DDBJ databases">
        <title>The draft genome squence of Brumimicrobium sp. N62.</title>
        <authorList>
            <person name="Du Z.-J."/>
            <person name="Luo H.-R."/>
        </authorList>
    </citation>
    <scope>NUCLEOTIDE SEQUENCE [LARGE SCALE GENOMIC DNA]</scope>
    <source>
        <strain evidence="6 7">N62</strain>
    </source>
</reference>
<evidence type="ECO:0000256" key="5">
    <source>
        <dbReference type="ARBA" id="ARBA00023136"/>
    </source>
</evidence>
<accession>A0A3E1EWS3</accession>